<comment type="caution">
    <text evidence="1">The sequence shown here is derived from an EMBL/GenBank/DDBJ whole genome shotgun (WGS) entry which is preliminary data.</text>
</comment>
<organism evidence="1 2">
    <name type="scientific">Flavobacterium hydrophilum</name>
    <dbReference type="NCBI Taxonomy" id="2211445"/>
    <lineage>
        <taxon>Bacteria</taxon>
        <taxon>Pseudomonadati</taxon>
        <taxon>Bacteroidota</taxon>
        <taxon>Flavobacteriia</taxon>
        <taxon>Flavobacteriales</taxon>
        <taxon>Flavobacteriaceae</taxon>
        <taxon>Flavobacterium</taxon>
    </lineage>
</organism>
<evidence type="ECO:0000313" key="1">
    <source>
        <dbReference type="EMBL" id="PXY46093.1"/>
    </source>
</evidence>
<evidence type="ECO:0000313" key="2">
    <source>
        <dbReference type="Proteomes" id="UP000247681"/>
    </source>
</evidence>
<protein>
    <submittedName>
        <fullName evidence="1">Uncharacterized protein</fullName>
    </submittedName>
</protein>
<accession>A0A2V4C7M5</accession>
<dbReference type="EMBL" id="QJHL01000001">
    <property type="protein sequence ID" value="PXY46093.1"/>
    <property type="molecule type" value="Genomic_DNA"/>
</dbReference>
<dbReference type="AlphaFoldDB" id="A0A2V4C7M5"/>
<keyword evidence="2" id="KW-1185">Reference proteome</keyword>
<sequence>MIFFFLEYINNHRNKKRKTISRNNPVNNPTPILSYFFVFRSFESALPPTSVCEKTSSNLESIRRATGEKYQI</sequence>
<reference evidence="1 2" key="1">
    <citation type="submission" date="2018-05" db="EMBL/GenBank/DDBJ databases">
        <title>Flavobacterium sp. strain IMCC34758, incomplete genome.</title>
        <authorList>
            <person name="Joung Y."/>
        </authorList>
    </citation>
    <scope>NUCLEOTIDE SEQUENCE [LARGE SCALE GENOMIC DNA]</scope>
    <source>
        <strain evidence="1 2">IMCC34758</strain>
    </source>
</reference>
<proteinExistence type="predicted"/>
<gene>
    <name evidence="1" type="ORF">DMB68_02580</name>
</gene>
<name>A0A2V4C7M5_9FLAO</name>
<dbReference type="Proteomes" id="UP000247681">
    <property type="component" value="Unassembled WGS sequence"/>
</dbReference>